<reference evidence="3 4" key="3">
    <citation type="journal article" date="2013" name="Rice">
        <title>Improvement of the Oryza sativa Nipponbare reference genome using next generation sequence and optical map data.</title>
        <authorList>
            <person name="Kawahara Y."/>
            <person name="de la Bastide M."/>
            <person name="Hamilton J.P."/>
            <person name="Kanamori H."/>
            <person name="McCombie W.R."/>
            <person name="Ouyang S."/>
            <person name="Schwartz D.C."/>
            <person name="Tanaka T."/>
            <person name="Wu J."/>
            <person name="Zhou S."/>
            <person name="Childs K.L."/>
            <person name="Davidson R.M."/>
            <person name="Lin H."/>
            <person name="Quesada-Ocampo L."/>
            <person name="Vaillancourt B."/>
            <person name="Sakai H."/>
            <person name="Lee S.S."/>
            <person name="Kim J."/>
            <person name="Numa H."/>
            <person name="Itoh T."/>
            <person name="Buell C.R."/>
            <person name="Matsumoto T."/>
        </authorList>
    </citation>
    <scope>NUCLEOTIDE SEQUENCE [LARGE SCALE GENOMIC DNA]</scope>
    <source>
        <strain evidence="4">cv. Nipponbare</strain>
    </source>
</reference>
<evidence type="ECO:0000313" key="4">
    <source>
        <dbReference type="Proteomes" id="UP000059680"/>
    </source>
</evidence>
<feature type="compositionally biased region" description="Basic and acidic residues" evidence="1">
    <location>
        <begin position="51"/>
        <end position="63"/>
    </location>
</feature>
<feature type="compositionally biased region" description="Pro residues" evidence="1">
    <location>
        <begin position="30"/>
        <end position="42"/>
    </location>
</feature>
<evidence type="ECO:0007829" key="6">
    <source>
        <dbReference type="ProteomicsDB" id="A0A0P0XI42"/>
    </source>
</evidence>
<feature type="domain" description="SERRATE/Ars2 N-terminal" evidence="2">
    <location>
        <begin position="131"/>
        <end position="190"/>
    </location>
</feature>
<reference evidence="3 4" key="2">
    <citation type="journal article" date="2013" name="Plant Cell Physiol.">
        <title>Rice Annotation Project Database (RAP-DB): an integrative and interactive database for rice genomics.</title>
        <authorList>
            <person name="Sakai H."/>
            <person name="Lee S.S."/>
            <person name="Tanaka T."/>
            <person name="Numa H."/>
            <person name="Kim J."/>
            <person name="Kawahara Y."/>
            <person name="Wakimoto H."/>
            <person name="Yang C.C."/>
            <person name="Iwamoto M."/>
            <person name="Abe T."/>
            <person name="Yamada Y."/>
            <person name="Muto A."/>
            <person name="Inokuchi H."/>
            <person name="Ikemura T."/>
            <person name="Matsumoto T."/>
            <person name="Sasaki T."/>
            <person name="Itoh T."/>
        </authorList>
    </citation>
    <scope>NUCLEOTIDE SEQUENCE [LARGE SCALE GENOMIC DNA]</scope>
    <source>
        <strain evidence="4">cv. Nipponbare</strain>
    </source>
</reference>
<evidence type="ECO:0007829" key="5">
    <source>
        <dbReference type="PeptideAtlas" id="A0A0P0XI42"/>
    </source>
</evidence>
<dbReference type="ExpressionAtlas" id="A0A0P0XI42">
    <property type="expression patterns" value="baseline and differential"/>
</dbReference>
<reference evidence="4" key="1">
    <citation type="journal article" date="2005" name="Nature">
        <title>The map-based sequence of the rice genome.</title>
        <authorList>
            <consortium name="International rice genome sequencing project (IRGSP)"/>
            <person name="Matsumoto T."/>
            <person name="Wu J."/>
            <person name="Kanamori H."/>
            <person name="Katayose Y."/>
            <person name="Fujisawa M."/>
            <person name="Namiki N."/>
            <person name="Mizuno H."/>
            <person name="Yamamoto K."/>
            <person name="Antonio B.A."/>
            <person name="Baba T."/>
            <person name="Sakata K."/>
            <person name="Nagamura Y."/>
            <person name="Aoki H."/>
            <person name="Arikawa K."/>
            <person name="Arita K."/>
            <person name="Bito T."/>
            <person name="Chiden Y."/>
            <person name="Fujitsuka N."/>
            <person name="Fukunaka R."/>
            <person name="Hamada M."/>
            <person name="Harada C."/>
            <person name="Hayashi A."/>
            <person name="Hijishita S."/>
            <person name="Honda M."/>
            <person name="Hosokawa S."/>
            <person name="Ichikawa Y."/>
            <person name="Idonuma A."/>
            <person name="Iijima M."/>
            <person name="Ikeda M."/>
            <person name="Ikeno M."/>
            <person name="Ito K."/>
            <person name="Ito S."/>
            <person name="Ito T."/>
            <person name="Ito Y."/>
            <person name="Ito Y."/>
            <person name="Iwabuchi A."/>
            <person name="Kamiya K."/>
            <person name="Karasawa W."/>
            <person name="Kurita K."/>
            <person name="Katagiri S."/>
            <person name="Kikuta A."/>
            <person name="Kobayashi H."/>
            <person name="Kobayashi N."/>
            <person name="Machita K."/>
            <person name="Maehara T."/>
            <person name="Masukawa M."/>
            <person name="Mizubayashi T."/>
            <person name="Mukai Y."/>
            <person name="Nagasaki H."/>
            <person name="Nagata Y."/>
            <person name="Naito S."/>
            <person name="Nakashima M."/>
            <person name="Nakama Y."/>
            <person name="Nakamichi Y."/>
            <person name="Nakamura M."/>
            <person name="Meguro A."/>
            <person name="Negishi M."/>
            <person name="Ohta I."/>
            <person name="Ohta T."/>
            <person name="Okamoto M."/>
            <person name="Ono N."/>
            <person name="Saji S."/>
            <person name="Sakaguchi M."/>
            <person name="Sakai K."/>
            <person name="Shibata M."/>
            <person name="Shimokawa T."/>
            <person name="Song J."/>
            <person name="Takazaki Y."/>
            <person name="Terasawa K."/>
            <person name="Tsugane M."/>
            <person name="Tsuji K."/>
            <person name="Ueda S."/>
            <person name="Waki K."/>
            <person name="Yamagata H."/>
            <person name="Yamamoto M."/>
            <person name="Yamamoto S."/>
            <person name="Yamane H."/>
            <person name="Yoshiki S."/>
            <person name="Yoshihara R."/>
            <person name="Yukawa K."/>
            <person name="Zhong H."/>
            <person name="Yano M."/>
            <person name="Yuan Q."/>
            <person name="Ouyang S."/>
            <person name="Liu J."/>
            <person name="Jones K.M."/>
            <person name="Gansberger K."/>
            <person name="Moffat K."/>
            <person name="Hill J."/>
            <person name="Bera J."/>
            <person name="Fadrosh D."/>
            <person name="Jin S."/>
            <person name="Johri S."/>
            <person name="Kim M."/>
            <person name="Overton L."/>
            <person name="Reardon M."/>
            <person name="Tsitrin T."/>
            <person name="Vuong H."/>
            <person name="Weaver B."/>
            <person name="Ciecko A."/>
            <person name="Tallon L."/>
            <person name="Jackson J."/>
            <person name="Pai G."/>
            <person name="Aken S.V."/>
            <person name="Utterback T."/>
            <person name="Reidmuller S."/>
            <person name="Feldblyum T."/>
            <person name="Hsiao J."/>
            <person name="Zismann V."/>
            <person name="Iobst S."/>
            <person name="de Vazeille A.R."/>
            <person name="Buell C.R."/>
            <person name="Ying K."/>
            <person name="Li Y."/>
            <person name="Lu T."/>
            <person name="Huang Y."/>
            <person name="Zhao Q."/>
            <person name="Feng Q."/>
            <person name="Zhang L."/>
            <person name="Zhu J."/>
            <person name="Weng Q."/>
            <person name="Mu J."/>
            <person name="Lu Y."/>
            <person name="Fan D."/>
            <person name="Liu Y."/>
            <person name="Guan J."/>
            <person name="Zhang Y."/>
            <person name="Yu S."/>
            <person name="Liu X."/>
            <person name="Zhang Y."/>
            <person name="Hong G."/>
            <person name="Han B."/>
            <person name="Choisne N."/>
            <person name="Demange N."/>
            <person name="Orjeda G."/>
            <person name="Samain S."/>
            <person name="Cattolico L."/>
            <person name="Pelletier E."/>
            <person name="Couloux A."/>
            <person name="Segurens B."/>
            <person name="Wincker P."/>
            <person name="D'Hont A."/>
            <person name="Scarpelli C."/>
            <person name="Weissenbach J."/>
            <person name="Salanoubat M."/>
            <person name="Quetier F."/>
            <person name="Yu Y."/>
            <person name="Kim H.R."/>
            <person name="Rambo T."/>
            <person name="Currie J."/>
            <person name="Collura K."/>
            <person name="Luo M."/>
            <person name="Yang T."/>
            <person name="Ammiraju J.S.S."/>
            <person name="Engler F."/>
            <person name="Soderlund C."/>
            <person name="Wing R.A."/>
            <person name="Palmer L.E."/>
            <person name="de la Bastide M."/>
            <person name="Spiegel L."/>
            <person name="Nascimento L."/>
            <person name="Zutavern T."/>
            <person name="O'Shaughnessy A."/>
            <person name="Dike S."/>
            <person name="Dedhia N."/>
            <person name="Preston R."/>
            <person name="Balija V."/>
            <person name="McCombie W.R."/>
            <person name="Chow T."/>
            <person name="Chen H."/>
            <person name="Chung M."/>
            <person name="Chen C."/>
            <person name="Shaw J."/>
            <person name="Wu H."/>
            <person name="Hsiao K."/>
            <person name="Chao Y."/>
            <person name="Chu M."/>
            <person name="Cheng C."/>
            <person name="Hour A."/>
            <person name="Lee P."/>
            <person name="Lin S."/>
            <person name="Lin Y."/>
            <person name="Liou J."/>
            <person name="Liu S."/>
            <person name="Hsing Y."/>
            <person name="Raghuvanshi S."/>
            <person name="Mohanty A."/>
            <person name="Bharti A.K."/>
            <person name="Gaur A."/>
            <person name="Gupta V."/>
            <person name="Kumar D."/>
            <person name="Ravi V."/>
            <person name="Vij S."/>
            <person name="Kapur A."/>
            <person name="Khurana P."/>
            <person name="Khurana P."/>
            <person name="Khurana J.P."/>
            <person name="Tyagi A.K."/>
            <person name="Gaikwad K."/>
            <person name="Singh A."/>
            <person name="Dalal V."/>
            <person name="Srivastava S."/>
            <person name="Dixit A."/>
            <person name="Pal A.K."/>
            <person name="Ghazi I.A."/>
            <person name="Yadav M."/>
            <person name="Pandit A."/>
            <person name="Bhargava A."/>
            <person name="Sureshbabu K."/>
            <person name="Batra K."/>
            <person name="Sharma T.R."/>
            <person name="Mohapatra T."/>
            <person name="Singh N.K."/>
            <person name="Messing J."/>
            <person name="Nelson A.B."/>
            <person name="Fuks G."/>
            <person name="Kavchok S."/>
            <person name="Keizer G."/>
            <person name="Linton E."/>
            <person name="Llaca V."/>
            <person name="Song R."/>
            <person name="Tanyolac B."/>
            <person name="Young S."/>
            <person name="Ho-Il K."/>
            <person name="Hahn J.H."/>
            <person name="Sangsakoo G."/>
            <person name="Vanavichit A."/>
            <person name="de Mattos Luiz.A.T."/>
            <person name="Zimmer P.D."/>
            <person name="Malone G."/>
            <person name="Dellagostin O."/>
            <person name="de Oliveira A.C."/>
            <person name="Bevan M."/>
            <person name="Bancroft I."/>
            <person name="Minx P."/>
            <person name="Cordum H."/>
            <person name="Wilson R."/>
            <person name="Cheng Z."/>
            <person name="Jin W."/>
            <person name="Jiang J."/>
            <person name="Leong S.A."/>
            <person name="Iwama H."/>
            <person name="Gojobori T."/>
            <person name="Itoh T."/>
            <person name="Niimura Y."/>
            <person name="Fujii Y."/>
            <person name="Habara T."/>
            <person name="Sakai H."/>
            <person name="Sato Y."/>
            <person name="Wilson G."/>
            <person name="Kumar K."/>
            <person name="McCouch S."/>
            <person name="Juretic N."/>
            <person name="Hoen D."/>
            <person name="Wright S."/>
            <person name="Bruskiewich R."/>
            <person name="Bureau T."/>
            <person name="Miyao A."/>
            <person name="Hirochika H."/>
            <person name="Nishikawa T."/>
            <person name="Kadowaki K."/>
            <person name="Sugiura M."/>
            <person name="Burr B."/>
            <person name="Sasaki T."/>
        </authorList>
    </citation>
    <scope>NUCLEOTIDE SEQUENCE [LARGE SCALE GENOMIC DNA]</scope>
    <source>
        <strain evidence="4">cv. Nipponbare</strain>
    </source>
</reference>
<dbReference type="PANTHER" id="PTHR13165:SF2">
    <property type="entry name" value="OS08G0517300 PROTEIN"/>
    <property type="match status" value="1"/>
</dbReference>
<keyword evidence="5 6" id="KW-1267">Proteomics identification</keyword>
<dbReference type="Pfam" id="PF12066">
    <property type="entry name" value="SERRATE_Ars2_N"/>
    <property type="match status" value="1"/>
</dbReference>
<dbReference type="InterPro" id="IPR039727">
    <property type="entry name" value="SE/Ars2"/>
</dbReference>
<dbReference type="Gramene" id="Os08t0517300-02">
    <property type="protein sequence ID" value="Os08t0517300-02"/>
    <property type="gene ID" value="Os08g0517300"/>
</dbReference>
<accession>A0A0P0XI42</accession>
<dbReference type="Proteomes" id="UP000059680">
    <property type="component" value="Chromosome 8"/>
</dbReference>
<dbReference type="AlphaFoldDB" id="A0A0P0XI42"/>
<dbReference type="InterPro" id="IPR021933">
    <property type="entry name" value="SERRATE/Ars2_N"/>
</dbReference>
<feature type="compositionally biased region" description="Gly residues" evidence="1">
    <location>
        <begin position="81"/>
        <end position="90"/>
    </location>
</feature>
<protein>
    <submittedName>
        <fullName evidence="3">Os08g0517300 protein</fullName>
    </submittedName>
</protein>
<dbReference type="EMBL" id="AP014964">
    <property type="protein sequence ID" value="BAT06251.1"/>
    <property type="molecule type" value="Genomic_DNA"/>
</dbReference>
<name>A0A0P0XI42_ORYSJ</name>
<evidence type="ECO:0000313" key="3">
    <source>
        <dbReference type="EMBL" id="BAT06251.1"/>
    </source>
</evidence>
<sequence>MAEVARASASPPPASASTGGDRKRGRSSPSLPPPPPGPPPQVPHGSKRHRRDEGGGGGFDRRRLGPGVGYDNPDDRRYGNDHGGAGGRGGYGDERGQGRNFNRAPDWTDSGRGGWNDGPANSRREGLMSYKQFMQELEDDVSPDEAQHRYEEYKSEYITTQKKAYFDLHKNDDWLKNKYHPTNLEIVMERLAVYLVFSEFSRLWWTIFSYSLCLQCPYHLHFLVRLYDNYIIFCLKQKE</sequence>
<keyword evidence="4" id="KW-1185">Reference proteome</keyword>
<feature type="region of interest" description="Disordered" evidence="1">
    <location>
        <begin position="1"/>
        <end position="122"/>
    </location>
</feature>
<evidence type="ECO:0000259" key="2">
    <source>
        <dbReference type="Pfam" id="PF12066"/>
    </source>
</evidence>
<gene>
    <name evidence="3" type="ordered locus">Os08g0517300</name>
    <name evidence="3" type="ORF">OSNPB_080517300</name>
</gene>
<evidence type="ECO:0000256" key="1">
    <source>
        <dbReference type="SAM" id="MobiDB-lite"/>
    </source>
</evidence>
<organism evidence="3 4">
    <name type="scientific">Oryza sativa subsp. japonica</name>
    <name type="common">Rice</name>
    <dbReference type="NCBI Taxonomy" id="39947"/>
    <lineage>
        <taxon>Eukaryota</taxon>
        <taxon>Viridiplantae</taxon>
        <taxon>Streptophyta</taxon>
        <taxon>Embryophyta</taxon>
        <taxon>Tracheophyta</taxon>
        <taxon>Spermatophyta</taxon>
        <taxon>Magnoliopsida</taxon>
        <taxon>Liliopsida</taxon>
        <taxon>Poales</taxon>
        <taxon>Poaceae</taxon>
        <taxon>BOP clade</taxon>
        <taxon>Oryzoideae</taxon>
        <taxon>Oryzeae</taxon>
        <taxon>Oryzinae</taxon>
        <taxon>Oryza</taxon>
        <taxon>Oryza sativa</taxon>
    </lineage>
</organism>
<proteinExistence type="evidence at protein level"/>
<dbReference type="PANTHER" id="PTHR13165">
    <property type="entry name" value="ARSENITE-RESISTANCE PROTEIN 2"/>
    <property type="match status" value="1"/>
</dbReference>